<dbReference type="InterPro" id="IPR027417">
    <property type="entry name" value="P-loop_NTPase"/>
</dbReference>
<keyword evidence="12" id="KW-1185">Reference proteome</keyword>
<keyword evidence="7 11" id="KW-0067">ATP-binding</keyword>
<dbReference type="FunFam" id="3.40.50.300:FF:000016">
    <property type="entry name" value="Oligopeptide ABC transporter ATP-binding component"/>
    <property type="match status" value="1"/>
</dbReference>
<dbReference type="PANTHER" id="PTHR43297:SF14">
    <property type="entry name" value="ATPASE AAA-TYPE CORE DOMAIN-CONTAINING PROTEIN"/>
    <property type="match status" value="1"/>
</dbReference>
<dbReference type="InterPro" id="IPR003439">
    <property type="entry name" value="ABC_transporter-like_ATP-bd"/>
</dbReference>
<evidence type="ECO:0000256" key="7">
    <source>
        <dbReference type="ARBA" id="ARBA00022840"/>
    </source>
</evidence>
<comment type="subcellular location">
    <subcellularLocation>
        <location evidence="1">Cell inner membrane</location>
        <topology evidence="1">Peripheral membrane protein</topology>
    </subcellularLocation>
</comment>
<dbReference type="CDD" id="cd03257">
    <property type="entry name" value="ABC_NikE_OppD_transporters"/>
    <property type="match status" value="1"/>
</dbReference>
<gene>
    <name evidence="11" type="ORF">DWE98_27720</name>
</gene>
<dbReference type="GO" id="GO:0015833">
    <property type="term" value="P:peptide transport"/>
    <property type="evidence" value="ECO:0007669"/>
    <property type="project" value="InterPro"/>
</dbReference>
<keyword evidence="4" id="KW-1003">Cell membrane</keyword>
<sequence length="356" mass="38324">MRPIPMLERAPDFSMNVAAPPEALVTVQDLKVQIGTDDGVVRAVDGVTFDVPRGRTLCLVGESGSGKSITGRALMNLLPPSGRIAGGRITYSGRSGEAIDIGALDPRGKQIRSLRGKEISLISQEPMAALSPVHTIGQQIVPVVRRHLGLSKREAEARAVEMLGRVGIPRPAERLGNYPFEFSGGMRQRVCIALALSCQPRLLIADEPTTALDVTTQANIIDLLQELQREDGLSILFITHDLGVVAEIADDVAVMYLGKIVERGTVDEIFADPRHPYTQALLKSVPRLGAGRNTRLAAIRGMVPSPFDRPTGCDFHPRCDLAIKGLCESEDPGTTMLGPRRDVRCVLQRNGGAGHA</sequence>
<accession>A0A370KXV1</accession>
<organism evidence="11 12">
    <name type="scientific">Bosea caraganae</name>
    <dbReference type="NCBI Taxonomy" id="2763117"/>
    <lineage>
        <taxon>Bacteria</taxon>
        <taxon>Pseudomonadati</taxon>
        <taxon>Pseudomonadota</taxon>
        <taxon>Alphaproteobacteria</taxon>
        <taxon>Hyphomicrobiales</taxon>
        <taxon>Boseaceae</taxon>
        <taxon>Bosea</taxon>
    </lineage>
</organism>
<keyword evidence="3" id="KW-0813">Transport</keyword>
<dbReference type="Gene3D" id="3.40.50.300">
    <property type="entry name" value="P-loop containing nucleotide triphosphate hydrolases"/>
    <property type="match status" value="1"/>
</dbReference>
<dbReference type="GO" id="GO:0005524">
    <property type="term" value="F:ATP binding"/>
    <property type="evidence" value="ECO:0007669"/>
    <property type="project" value="UniProtKB-KW"/>
</dbReference>
<comment type="similarity">
    <text evidence="2">Belongs to the ABC transporter superfamily.</text>
</comment>
<evidence type="ECO:0000256" key="1">
    <source>
        <dbReference type="ARBA" id="ARBA00004417"/>
    </source>
</evidence>
<evidence type="ECO:0000313" key="12">
    <source>
        <dbReference type="Proteomes" id="UP000255207"/>
    </source>
</evidence>
<dbReference type="Pfam" id="PF00005">
    <property type="entry name" value="ABC_tran"/>
    <property type="match status" value="1"/>
</dbReference>
<proteinExistence type="inferred from homology"/>
<keyword evidence="9" id="KW-0472">Membrane</keyword>
<dbReference type="Proteomes" id="UP000255207">
    <property type="component" value="Unassembled WGS sequence"/>
</dbReference>
<dbReference type="InterPro" id="IPR050388">
    <property type="entry name" value="ABC_Ni/Peptide_Import"/>
</dbReference>
<dbReference type="EMBL" id="QQTP01000027">
    <property type="protein sequence ID" value="RDJ19829.1"/>
    <property type="molecule type" value="Genomic_DNA"/>
</dbReference>
<evidence type="ECO:0000256" key="9">
    <source>
        <dbReference type="ARBA" id="ARBA00023136"/>
    </source>
</evidence>
<feature type="domain" description="ABC transporter" evidence="10">
    <location>
        <begin position="25"/>
        <end position="282"/>
    </location>
</feature>
<dbReference type="Pfam" id="PF08352">
    <property type="entry name" value="oligo_HPY"/>
    <property type="match status" value="1"/>
</dbReference>
<dbReference type="AlphaFoldDB" id="A0A370KXV1"/>
<dbReference type="GO" id="GO:0005886">
    <property type="term" value="C:plasma membrane"/>
    <property type="evidence" value="ECO:0007669"/>
    <property type="project" value="UniProtKB-SubCell"/>
</dbReference>
<dbReference type="InterPro" id="IPR017871">
    <property type="entry name" value="ABC_transporter-like_CS"/>
</dbReference>
<dbReference type="PROSITE" id="PS50893">
    <property type="entry name" value="ABC_TRANSPORTER_2"/>
    <property type="match status" value="1"/>
</dbReference>
<protein>
    <submittedName>
        <fullName evidence="11">ABC transporter ATP-binding protein</fullName>
    </submittedName>
</protein>
<evidence type="ECO:0000256" key="3">
    <source>
        <dbReference type="ARBA" id="ARBA00022448"/>
    </source>
</evidence>
<name>A0A370KXV1_9HYPH</name>
<evidence type="ECO:0000256" key="4">
    <source>
        <dbReference type="ARBA" id="ARBA00022475"/>
    </source>
</evidence>
<dbReference type="OrthoDB" id="9815712at2"/>
<dbReference type="SUPFAM" id="SSF52540">
    <property type="entry name" value="P-loop containing nucleoside triphosphate hydrolases"/>
    <property type="match status" value="1"/>
</dbReference>
<dbReference type="PANTHER" id="PTHR43297">
    <property type="entry name" value="OLIGOPEPTIDE TRANSPORT ATP-BINDING PROTEIN APPD"/>
    <property type="match status" value="1"/>
</dbReference>
<reference evidence="12" key="1">
    <citation type="submission" date="2018-07" db="EMBL/GenBank/DDBJ databases">
        <authorList>
            <person name="Safronova V.I."/>
            <person name="Chirak E.R."/>
            <person name="Sazanova A.L."/>
        </authorList>
    </citation>
    <scope>NUCLEOTIDE SEQUENCE [LARGE SCALE GENOMIC DNA]</scope>
    <source>
        <strain evidence="12">RCAM04685</strain>
    </source>
</reference>
<dbReference type="GO" id="GO:0055085">
    <property type="term" value="P:transmembrane transport"/>
    <property type="evidence" value="ECO:0007669"/>
    <property type="project" value="UniProtKB-ARBA"/>
</dbReference>
<comment type="caution">
    <text evidence="11">The sequence shown here is derived from an EMBL/GenBank/DDBJ whole genome shotgun (WGS) entry which is preliminary data.</text>
</comment>
<evidence type="ECO:0000256" key="2">
    <source>
        <dbReference type="ARBA" id="ARBA00005417"/>
    </source>
</evidence>
<evidence type="ECO:0000256" key="8">
    <source>
        <dbReference type="ARBA" id="ARBA00022967"/>
    </source>
</evidence>
<dbReference type="GO" id="GO:0016887">
    <property type="term" value="F:ATP hydrolysis activity"/>
    <property type="evidence" value="ECO:0007669"/>
    <property type="project" value="InterPro"/>
</dbReference>
<dbReference type="InterPro" id="IPR013563">
    <property type="entry name" value="Oligopep_ABC_C"/>
</dbReference>
<keyword evidence="8" id="KW-1278">Translocase</keyword>
<keyword evidence="5" id="KW-0997">Cell inner membrane</keyword>
<evidence type="ECO:0000256" key="6">
    <source>
        <dbReference type="ARBA" id="ARBA00022741"/>
    </source>
</evidence>
<dbReference type="InterPro" id="IPR003593">
    <property type="entry name" value="AAA+_ATPase"/>
</dbReference>
<dbReference type="PROSITE" id="PS00211">
    <property type="entry name" value="ABC_TRANSPORTER_1"/>
    <property type="match status" value="1"/>
</dbReference>
<dbReference type="SMART" id="SM00382">
    <property type="entry name" value="AAA"/>
    <property type="match status" value="1"/>
</dbReference>
<dbReference type="NCBIfam" id="TIGR01727">
    <property type="entry name" value="oligo_HPY"/>
    <property type="match status" value="1"/>
</dbReference>
<evidence type="ECO:0000256" key="5">
    <source>
        <dbReference type="ARBA" id="ARBA00022519"/>
    </source>
</evidence>
<evidence type="ECO:0000259" key="10">
    <source>
        <dbReference type="PROSITE" id="PS50893"/>
    </source>
</evidence>
<keyword evidence="6" id="KW-0547">Nucleotide-binding</keyword>
<evidence type="ECO:0000313" key="11">
    <source>
        <dbReference type="EMBL" id="RDJ19829.1"/>
    </source>
</evidence>